<evidence type="ECO:0000313" key="2">
    <source>
        <dbReference type="EMBL" id="SPC88188.1"/>
    </source>
</evidence>
<dbReference type="Pfam" id="PF13456">
    <property type="entry name" value="RVT_3"/>
    <property type="match status" value="1"/>
</dbReference>
<accession>A0A2N9FLV4</accession>
<dbReference type="InterPro" id="IPR002156">
    <property type="entry name" value="RNaseH_domain"/>
</dbReference>
<gene>
    <name evidence="2" type="ORF">FSB_LOCUS16070</name>
</gene>
<feature type="domain" description="RNase H type-1" evidence="1">
    <location>
        <begin position="42"/>
        <end position="161"/>
    </location>
</feature>
<protein>
    <recommendedName>
        <fullName evidence="1">RNase H type-1 domain-containing protein</fullName>
    </recommendedName>
</protein>
<organism evidence="2">
    <name type="scientific">Fagus sylvatica</name>
    <name type="common">Beechnut</name>
    <dbReference type="NCBI Taxonomy" id="28930"/>
    <lineage>
        <taxon>Eukaryota</taxon>
        <taxon>Viridiplantae</taxon>
        <taxon>Streptophyta</taxon>
        <taxon>Embryophyta</taxon>
        <taxon>Tracheophyta</taxon>
        <taxon>Spermatophyta</taxon>
        <taxon>Magnoliopsida</taxon>
        <taxon>eudicotyledons</taxon>
        <taxon>Gunneridae</taxon>
        <taxon>Pentapetalae</taxon>
        <taxon>rosids</taxon>
        <taxon>fabids</taxon>
        <taxon>Fagales</taxon>
        <taxon>Fagaceae</taxon>
        <taxon>Fagus</taxon>
    </lineage>
</organism>
<proteinExistence type="predicted"/>
<reference evidence="2" key="1">
    <citation type="submission" date="2018-02" db="EMBL/GenBank/DDBJ databases">
        <authorList>
            <person name="Cohen D.B."/>
            <person name="Kent A.D."/>
        </authorList>
    </citation>
    <scope>NUCLEOTIDE SEQUENCE</scope>
</reference>
<evidence type="ECO:0000259" key="1">
    <source>
        <dbReference type="Pfam" id="PF13456"/>
    </source>
</evidence>
<dbReference type="AlphaFoldDB" id="A0A2N9FLV4"/>
<dbReference type="EMBL" id="OIVN01000978">
    <property type="protein sequence ID" value="SPC88188.1"/>
    <property type="molecule type" value="Genomic_DNA"/>
</dbReference>
<name>A0A2N9FLV4_FAGSY</name>
<dbReference type="CDD" id="cd06222">
    <property type="entry name" value="RNase_H_like"/>
    <property type="match status" value="1"/>
</dbReference>
<sequence length="183" mass="20585">MVATPVDLPHGGPVMAWVPPPMNCYKVNWEVYKDLATKMWTAGILIRDHGGHVLAAQCVHVHGHVLAAQCVHVQYHPRGVHPKFYACVHALMFALEMSFAEIIVEGPTFQPLETLKNRPSGPTIGDSWLEEIWVLIQKFRRCSLSSIPPEINKGAWMLAKFGSTIKESRIWIEEVPVMLQDVL</sequence>
<dbReference type="PANTHER" id="PTHR47074">
    <property type="entry name" value="BNAC02G40300D PROTEIN"/>
    <property type="match status" value="1"/>
</dbReference>
<dbReference type="PANTHER" id="PTHR47074:SF11">
    <property type="entry name" value="REVERSE TRANSCRIPTASE-LIKE PROTEIN"/>
    <property type="match status" value="1"/>
</dbReference>
<dbReference type="InterPro" id="IPR044730">
    <property type="entry name" value="RNase_H-like_dom_plant"/>
</dbReference>
<dbReference type="InterPro" id="IPR052929">
    <property type="entry name" value="RNase_H-like_EbsB-rel"/>
</dbReference>
<dbReference type="GO" id="GO:0003676">
    <property type="term" value="F:nucleic acid binding"/>
    <property type="evidence" value="ECO:0007669"/>
    <property type="project" value="InterPro"/>
</dbReference>
<dbReference type="GO" id="GO:0004523">
    <property type="term" value="F:RNA-DNA hybrid ribonuclease activity"/>
    <property type="evidence" value="ECO:0007669"/>
    <property type="project" value="InterPro"/>
</dbReference>